<gene>
    <name evidence="1" type="primary">hcf136</name>
    <name evidence="1" type="ORF">ElP_14420</name>
</gene>
<dbReference type="Proteomes" id="UP000317835">
    <property type="component" value="Chromosome"/>
</dbReference>
<evidence type="ECO:0000313" key="2">
    <source>
        <dbReference type="Proteomes" id="UP000317835"/>
    </source>
</evidence>
<reference evidence="1 2" key="1">
    <citation type="submission" date="2019-02" db="EMBL/GenBank/DDBJ databases">
        <title>Deep-cultivation of Planctomycetes and their phenomic and genomic characterization uncovers novel biology.</title>
        <authorList>
            <person name="Wiegand S."/>
            <person name="Jogler M."/>
            <person name="Boedeker C."/>
            <person name="Pinto D."/>
            <person name="Vollmers J."/>
            <person name="Rivas-Marin E."/>
            <person name="Kohn T."/>
            <person name="Peeters S.H."/>
            <person name="Heuer A."/>
            <person name="Rast P."/>
            <person name="Oberbeckmann S."/>
            <person name="Bunk B."/>
            <person name="Jeske O."/>
            <person name="Meyerdierks A."/>
            <person name="Storesund J.E."/>
            <person name="Kallscheuer N."/>
            <person name="Luecker S."/>
            <person name="Lage O.M."/>
            <person name="Pohl T."/>
            <person name="Merkel B.J."/>
            <person name="Hornburger P."/>
            <person name="Mueller R.-W."/>
            <person name="Bruemmer F."/>
            <person name="Labrenz M."/>
            <person name="Spormann A.M."/>
            <person name="Op den Camp H."/>
            <person name="Overmann J."/>
            <person name="Amann R."/>
            <person name="Jetten M.S.M."/>
            <person name="Mascher T."/>
            <person name="Medema M.H."/>
            <person name="Devos D.P."/>
            <person name="Kaster A.-K."/>
            <person name="Ovreas L."/>
            <person name="Rohde M."/>
            <person name="Galperin M.Y."/>
            <person name="Jogler C."/>
        </authorList>
    </citation>
    <scope>NUCLEOTIDE SEQUENCE [LARGE SCALE GENOMIC DNA]</scope>
    <source>
        <strain evidence="1 2">ElP</strain>
    </source>
</reference>
<dbReference type="EMBL" id="CP036426">
    <property type="protein sequence ID" value="QDV33568.1"/>
    <property type="molecule type" value="Genomic_DNA"/>
</dbReference>
<dbReference type="NCBIfam" id="TIGR02595">
    <property type="entry name" value="PEP_CTERM"/>
    <property type="match status" value="1"/>
</dbReference>
<proteinExistence type="predicted"/>
<dbReference type="Gene3D" id="2.130.10.10">
    <property type="entry name" value="YVTN repeat-like/Quinoprotein amine dehydrogenase"/>
    <property type="match status" value="1"/>
</dbReference>
<dbReference type="InterPro" id="IPR015943">
    <property type="entry name" value="WD40/YVTN_repeat-like_dom_sf"/>
</dbReference>
<dbReference type="SUPFAM" id="SSF110296">
    <property type="entry name" value="Oligoxyloglucan reducing end-specific cellobiohydrolase"/>
    <property type="match status" value="1"/>
</dbReference>
<evidence type="ECO:0000313" key="1">
    <source>
        <dbReference type="EMBL" id="QDV33568.1"/>
    </source>
</evidence>
<dbReference type="KEGG" id="tpla:ElP_14420"/>
<accession>A0A518GY93</accession>
<dbReference type="AlphaFoldDB" id="A0A518GY93"/>
<keyword evidence="2" id="KW-1185">Reference proteome</keyword>
<name>A0A518GY93_9BACT</name>
<protein>
    <submittedName>
        <fullName evidence="1">Ycf48-like protein</fullName>
    </submittedName>
</protein>
<organism evidence="1 2">
    <name type="scientific">Tautonia plasticadhaerens</name>
    <dbReference type="NCBI Taxonomy" id="2527974"/>
    <lineage>
        <taxon>Bacteria</taxon>
        <taxon>Pseudomonadati</taxon>
        <taxon>Planctomycetota</taxon>
        <taxon>Planctomycetia</taxon>
        <taxon>Isosphaerales</taxon>
        <taxon>Isosphaeraceae</taxon>
        <taxon>Tautonia</taxon>
    </lineage>
</organism>
<dbReference type="InterPro" id="IPR013424">
    <property type="entry name" value="Ice-binding_C"/>
</dbReference>
<sequence>MLGLVALIGLLAGPESRVAAGPIGWAVGDLGTILHTTDGGANWSPQVSNTTDFLSTVDFIDANTGWTVGGNHSGPGNSILHTADGGATWTAQDIGTTTFLTGVDFLPAAIPEPGSMMLVASGLGSLALACWTRRRRG</sequence>